<gene>
    <name evidence="5" type="ORF">FF36_00504</name>
</gene>
<dbReference type="PANTHER" id="PTHR33204:SF37">
    <property type="entry name" value="HTH-TYPE TRANSCRIPTIONAL REGULATOR YODB"/>
    <property type="match status" value="1"/>
</dbReference>
<dbReference type="EMBL" id="JYFN01000002">
    <property type="protein sequence ID" value="KJE25371.1"/>
    <property type="molecule type" value="Genomic_DNA"/>
</dbReference>
<dbReference type="InterPro" id="IPR036388">
    <property type="entry name" value="WH-like_DNA-bd_sf"/>
</dbReference>
<keyword evidence="2" id="KW-0238">DNA-binding</keyword>
<evidence type="ECO:0000256" key="1">
    <source>
        <dbReference type="ARBA" id="ARBA00023015"/>
    </source>
</evidence>
<dbReference type="InterPro" id="IPR036390">
    <property type="entry name" value="WH_DNA-bd_sf"/>
</dbReference>
<protein>
    <submittedName>
        <fullName evidence="5">Transcriptional regulator, HxlR family</fullName>
    </submittedName>
</protein>
<evidence type="ECO:0000313" key="5">
    <source>
        <dbReference type="EMBL" id="KJE25371.1"/>
    </source>
</evidence>
<dbReference type="InterPro" id="IPR002577">
    <property type="entry name" value="HTH_HxlR"/>
</dbReference>
<proteinExistence type="predicted"/>
<dbReference type="GO" id="GO:0003677">
    <property type="term" value="F:DNA binding"/>
    <property type="evidence" value="ECO:0007669"/>
    <property type="project" value="UniProtKB-KW"/>
</dbReference>
<dbReference type="Proteomes" id="UP000032545">
    <property type="component" value="Unassembled WGS sequence"/>
</dbReference>
<reference evidence="6" key="1">
    <citation type="submission" date="2015-02" db="EMBL/GenBank/DDBJ databases">
        <title>Draft Genome of Frankia sp. CpI1-S.</title>
        <authorList>
            <person name="Oshone R.T."/>
            <person name="Ngom M."/>
            <person name="Ghodhbane-Gtari F."/>
            <person name="Gtari M."/>
            <person name="Morris K."/>
            <person name="Thomas K."/>
            <person name="Sen A."/>
            <person name="Tisa L.S."/>
        </authorList>
    </citation>
    <scope>NUCLEOTIDE SEQUENCE [LARGE SCALE GENOMIC DNA]</scope>
    <source>
        <strain evidence="6">CpI1-S</strain>
    </source>
</reference>
<dbReference type="SUPFAM" id="SSF46785">
    <property type="entry name" value="Winged helix' DNA-binding domain"/>
    <property type="match status" value="1"/>
</dbReference>
<dbReference type="PROSITE" id="PS51118">
    <property type="entry name" value="HTH_HXLR"/>
    <property type="match status" value="1"/>
</dbReference>
<organism evidence="5 6">
    <name type="scientific">Frankia torreyi</name>
    <dbReference type="NCBI Taxonomy" id="1856"/>
    <lineage>
        <taxon>Bacteria</taxon>
        <taxon>Bacillati</taxon>
        <taxon>Actinomycetota</taxon>
        <taxon>Actinomycetes</taxon>
        <taxon>Frankiales</taxon>
        <taxon>Frankiaceae</taxon>
        <taxon>Frankia</taxon>
    </lineage>
</organism>
<accession>A0A0D8BMK0</accession>
<keyword evidence="6" id="KW-1185">Reference proteome</keyword>
<dbReference type="CDD" id="cd00090">
    <property type="entry name" value="HTH_ARSR"/>
    <property type="match status" value="1"/>
</dbReference>
<dbReference type="Gene3D" id="1.10.10.10">
    <property type="entry name" value="Winged helix-like DNA-binding domain superfamily/Winged helix DNA-binding domain"/>
    <property type="match status" value="1"/>
</dbReference>
<keyword evidence="1" id="KW-0805">Transcription regulation</keyword>
<feature type="domain" description="HTH hxlR-type" evidence="4">
    <location>
        <begin position="11"/>
        <end position="110"/>
    </location>
</feature>
<comment type="caution">
    <text evidence="5">The sequence shown here is derived from an EMBL/GenBank/DDBJ whole genome shotgun (WGS) entry which is preliminary data.</text>
</comment>
<dbReference type="InterPro" id="IPR011991">
    <property type="entry name" value="ArsR-like_HTH"/>
</dbReference>
<evidence type="ECO:0000313" key="6">
    <source>
        <dbReference type="Proteomes" id="UP000032545"/>
    </source>
</evidence>
<reference evidence="5 6" key="2">
    <citation type="journal article" date="2016" name="Genome Announc.">
        <title>Permanent Draft Genome Sequences for Two Variants of Frankia sp. Strain CpI1, the First Frankia Strain Isolated from Root Nodules of Comptonia peregrina.</title>
        <authorList>
            <person name="Oshone R."/>
            <person name="Hurst S.G.IV."/>
            <person name="Abebe-Akele F."/>
            <person name="Simpson S."/>
            <person name="Morris K."/>
            <person name="Thomas W.K."/>
            <person name="Tisa L.S."/>
        </authorList>
    </citation>
    <scope>NUCLEOTIDE SEQUENCE [LARGE SCALE GENOMIC DNA]</scope>
    <source>
        <strain evidence="6">CpI1-S</strain>
    </source>
</reference>
<dbReference type="PATRIC" id="fig|1502723.3.peg.560"/>
<dbReference type="OrthoDB" id="9800966at2"/>
<keyword evidence="3" id="KW-0804">Transcription</keyword>
<dbReference type="PANTHER" id="PTHR33204">
    <property type="entry name" value="TRANSCRIPTIONAL REGULATOR, MARR FAMILY"/>
    <property type="match status" value="1"/>
</dbReference>
<dbReference type="AlphaFoldDB" id="A0A0D8BMK0"/>
<dbReference type="Pfam" id="PF01638">
    <property type="entry name" value="HxlR"/>
    <property type="match status" value="1"/>
</dbReference>
<evidence type="ECO:0000259" key="4">
    <source>
        <dbReference type="PROSITE" id="PS51118"/>
    </source>
</evidence>
<sequence>MVPMPPDGVSCQALTPVFALLGKRWSGLIIGTLLAGPARFSEIAKLVPGVSERMLSGRLAELSQAGLVEREVLGGPPLATRYRLTSCGEALRPALHALELWAQEHLVPADPRAAASGCD</sequence>
<evidence type="ECO:0000256" key="3">
    <source>
        <dbReference type="ARBA" id="ARBA00023163"/>
    </source>
</evidence>
<dbReference type="RefSeq" id="WP_044883241.1">
    <property type="nucleotide sequence ID" value="NZ_JYFN01000002.1"/>
</dbReference>
<name>A0A0D8BMK0_9ACTN</name>
<evidence type="ECO:0000256" key="2">
    <source>
        <dbReference type="ARBA" id="ARBA00023125"/>
    </source>
</evidence>